<evidence type="ECO:0000313" key="4">
    <source>
        <dbReference type="Proteomes" id="UP000321947"/>
    </source>
</evidence>
<comment type="caution">
    <text evidence="2">The sequence shown here is derived from an EMBL/GenBank/DDBJ whole genome shotgun (WGS) entry which is preliminary data.</text>
</comment>
<dbReference type="Proteomes" id="UP000321947">
    <property type="component" value="Unassembled WGS sequence"/>
</dbReference>
<dbReference type="EMBL" id="SSTE01011134">
    <property type="protein sequence ID" value="KAA0051679.1"/>
    <property type="molecule type" value="Genomic_DNA"/>
</dbReference>
<evidence type="ECO:0000313" key="2">
    <source>
        <dbReference type="EMBL" id="TYJ97932.1"/>
    </source>
</evidence>
<organism evidence="2 4">
    <name type="scientific">Cucumis melo var. makuwa</name>
    <name type="common">Oriental melon</name>
    <dbReference type="NCBI Taxonomy" id="1194695"/>
    <lineage>
        <taxon>Eukaryota</taxon>
        <taxon>Viridiplantae</taxon>
        <taxon>Streptophyta</taxon>
        <taxon>Embryophyta</taxon>
        <taxon>Tracheophyta</taxon>
        <taxon>Spermatophyta</taxon>
        <taxon>Magnoliopsida</taxon>
        <taxon>eudicotyledons</taxon>
        <taxon>Gunneridae</taxon>
        <taxon>Pentapetalae</taxon>
        <taxon>rosids</taxon>
        <taxon>fabids</taxon>
        <taxon>Cucurbitales</taxon>
        <taxon>Cucurbitaceae</taxon>
        <taxon>Benincaseae</taxon>
        <taxon>Cucumis</taxon>
    </lineage>
</organism>
<name>A0A5D3BDT1_CUCMM</name>
<dbReference type="PANTHER" id="PTHR11439:SF517">
    <property type="entry name" value="CYSTEINE-RICH RLK (RECEPTOR-LIKE PROTEIN KINASE) 8"/>
    <property type="match status" value="1"/>
</dbReference>
<dbReference type="EMBL" id="SSTD01018505">
    <property type="protein sequence ID" value="TYJ97932.1"/>
    <property type="molecule type" value="Genomic_DNA"/>
</dbReference>
<protein>
    <submittedName>
        <fullName evidence="1 2">Mitochondrial protein</fullName>
    </submittedName>
</protein>
<dbReference type="Proteomes" id="UP000321393">
    <property type="component" value="Unassembled WGS sequence"/>
</dbReference>
<evidence type="ECO:0000313" key="3">
    <source>
        <dbReference type="Proteomes" id="UP000321393"/>
    </source>
</evidence>
<gene>
    <name evidence="2" type="ORF">E5676_scaffold234G00250</name>
    <name evidence="1" type="ORF">E6C27_scaffold60G00560</name>
</gene>
<sequence length="113" mass="13078">MINSKLVTTPIETGTKLFKYEEGDVDPSYFKSLVGSLRYLICSRPDILFSFGLVSQFMESPTTIHLKVVKRILPYLKSTLDYGLFYSLSKEFKLEGYCDRDWARDTNNRKSTN</sequence>
<evidence type="ECO:0000313" key="1">
    <source>
        <dbReference type="EMBL" id="KAA0051679.1"/>
    </source>
</evidence>
<dbReference type="PANTHER" id="PTHR11439">
    <property type="entry name" value="GAG-POL-RELATED RETROTRANSPOSON"/>
    <property type="match status" value="1"/>
</dbReference>
<dbReference type="AlphaFoldDB" id="A0A5D3BDT1"/>
<dbReference type="OrthoDB" id="1715754at2759"/>
<proteinExistence type="predicted"/>
<accession>A0A5D3BDT1</accession>
<reference evidence="3 4" key="1">
    <citation type="submission" date="2019-08" db="EMBL/GenBank/DDBJ databases">
        <title>Draft genome sequences of two oriental melons (Cucumis melo L. var makuwa).</title>
        <authorList>
            <person name="Kwon S.-Y."/>
        </authorList>
    </citation>
    <scope>NUCLEOTIDE SEQUENCE [LARGE SCALE GENOMIC DNA]</scope>
    <source>
        <strain evidence="4">cv. Chang Bougi</strain>
        <strain evidence="3">cv. SW 3</strain>
        <tissue evidence="2">Leaf</tissue>
    </source>
</reference>